<dbReference type="AlphaFoldDB" id="A0A2P2NJ73"/>
<reference evidence="1" key="1">
    <citation type="submission" date="2018-02" db="EMBL/GenBank/DDBJ databases">
        <title>Rhizophora mucronata_Transcriptome.</title>
        <authorList>
            <person name="Meera S.P."/>
            <person name="Sreeshan A."/>
            <person name="Augustine A."/>
        </authorList>
    </citation>
    <scope>NUCLEOTIDE SEQUENCE</scope>
    <source>
        <tissue evidence="1">Leaf</tissue>
    </source>
</reference>
<protein>
    <submittedName>
        <fullName evidence="1">Uncharacterized protein</fullName>
    </submittedName>
</protein>
<dbReference type="EMBL" id="GGEC01062025">
    <property type="protein sequence ID" value="MBX42509.1"/>
    <property type="molecule type" value="Transcribed_RNA"/>
</dbReference>
<organism evidence="1">
    <name type="scientific">Rhizophora mucronata</name>
    <name type="common">Asiatic mangrove</name>
    <dbReference type="NCBI Taxonomy" id="61149"/>
    <lineage>
        <taxon>Eukaryota</taxon>
        <taxon>Viridiplantae</taxon>
        <taxon>Streptophyta</taxon>
        <taxon>Embryophyta</taxon>
        <taxon>Tracheophyta</taxon>
        <taxon>Spermatophyta</taxon>
        <taxon>Magnoliopsida</taxon>
        <taxon>eudicotyledons</taxon>
        <taxon>Gunneridae</taxon>
        <taxon>Pentapetalae</taxon>
        <taxon>rosids</taxon>
        <taxon>fabids</taxon>
        <taxon>Malpighiales</taxon>
        <taxon>Rhizophoraceae</taxon>
        <taxon>Rhizophora</taxon>
    </lineage>
</organism>
<sequence length="55" mass="6361">MKFKRMFRYVSYRHCDFSVLLCCGHLLLAGIRFELKCLLASPQLSLHAIGPLLHI</sequence>
<evidence type="ECO:0000313" key="1">
    <source>
        <dbReference type="EMBL" id="MBX42509.1"/>
    </source>
</evidence>
<proteinExistence type="predicted"/>
<accession>A0A2P2NJ73</accession>
<name>A0A2P2NJ73_RHIMU</name>